<feature type="transmembrane region" description="Helical" evidence="1">
    <location>
        <begin position="6"/>
        <end position="26"/>
    </location>
</feature>
<dbReference type="EMBL" id="MN740355">
    <property type="protein sequence ID" value="QHU02290.1"/>
    <property type="molecule type" value="Genomic_DNA"/>
</dbReference>
<proteinExistence type="predicted"/>
<organism evidence="2">
    <name type="scientific">viral metagenome</name>
    <dbReference type="NCBI Taxonomy" id="1070528"/>
    <lineage>
        <taxon>unclassified sequences</taxon>
        <taxon>metagenomes</taxon>
        <taxon>organismal metagenomes</taxon>
    </lineage>
</organism>
<keyword evidence="1" id="KW-0812">Transmembrane</keyword>
<keyword evidence="1" id="KW-0472">Membrane</keyword>
<dbReference type="AlphaFoldDB" id="A0A6C0JBR9"/>
<reference evidence="2" key="1">
    <citation type="journal article" date="2020" name="Nature">
        <title>Giant virus diversity and host interactions through global metagenomics.</title>
        <authorList>
            <person name="Schulz F."/>
            <person name="Roux S."/>
            <person name="Paez-Espino D."/>
            <person name="Jungbluth S."/>
            <person name="Walsh D.A."/>
            <person name="Denef V.J."/>
            <person name="McMahon K.D."/>
            <person name="Konstantinidis K.T."/>
            <person name="Eloe-Fadrosh E.A."/>
            <person name="Kyrpides N.C."/>
            <person name="Woyke T."/>
        </authorList>
    </citation>
    <scope>NUCLEOTIDE SEQUENCE</scope>
    <source>
        <strain evidence="2">GVMAG-M-3300025880-75</strain>
    </source>
</reference>
<sequence>MTLNTALILLIIFSTIFTLICVYRMLEYMIYNLIWERKIFPLEKIEKLEIV</sequence>
<name>A0A6C0JBR9_9ZZZZ</name>
<accession>A0A6C0JBR9</accession>
<keyword evidence="1" id="KW-1133">Transmembrane helix</keyword>
<protein>
    <submittedName>
        <fullName evidence="2">Uncharacterized protein</fullName>
    </submittedName>
</protein>
<evidence type="ECO:0000313" key="2">
    <source>
        <dbReference type="EMBL" id="QHU02290.1"/>
    </source>
</evidence>
<evidence type="ECO:0000256" key="1">
    <source>
        <dbReference type="SAM" id="Phobius"/>
    </source>
</evidence>